<organism evidence="1">
    <name type="scientific">uncultured archaeal virus</name>
    <dbReference type="NCBI Taxonomy" id="1960247"/>
    <lineage>
        <taxon>Viruses</taxon>
        <taxon>environmental samples</taxon>
    </lineage>
</organism>
<gene>
    <name evidence="1" type="ORF">JDFR1000234_32</name>
</gene>
<dbReference type="EMBL" id="KY229235">
    <property type="protein sequence ID" value="AQQ75507.1"/>
    <property type="molecule type" value="Genomic_DNA"/>
</dbReference>
<reference evidence="1" key="1">
    <citation type="journal article" date="2017" name="MBio">
        <title>Viruses in the Oceanic Basement.</title>
        <authorList>
            <person name="Nigro O.D."/>
            <person name="Jungbluth S.P."/>
            <person name="Steward G.F."/>
            <person name="Rappe M.S."/>
        </authorList>
    </citation>
    <scope>NUCLEOTIDE SEQUENCE</scope>
    <source>
        <strain evidence="1">JdFR1000234</strain>
    </source>
</reference>
<protein>
    <submittedName>
        <fullName evidence="1">Uncharacterized protein</fullName>
    </submittedName>
</protein>
<name>A0A1S5Y309_9VIRU</name>
<sequence length="66" mass="7915">MSKFIIMHNAIKSAKTTKQFVTLLIKYFIYWLSEYQTETAQYHKVRHIIWAIEKLTKQKAKELGLI</sequence>
<accession>A0A1S5Y309</accession>
<evidence type="ECO:0000313" key="1">
    <source>
        <dbReference type="EMBL" id="AQQ75507.1"/>
    </source>
</evidence>
<proteinExistence type="predicted"/>